<proteinExistence type="predicted"/>
<reference evidence="1 2" key="1">
    <citation type="journal article" date="2019" name="Sci. Rep.">
        <title>Orb-weaving spider Araneus ventricosus genome elucidates the spidroin gene catalogue.</title>
        <authorList>
            <person name="Kono N."/>
            <person name="Nakamura H."/>
            <person name="Ohtoshi R."/>
            <person name="Moran D.A.P."/>
            <person name="Shinohara A."/>
            <person name="Yoshida Y."/>
            <person name="Fujiwara M."/>
            <person name="Mori M."/>
            <person name="Tomita M."/>
            <person name="Arakawa K."/>
        </authorList>
    </citation>
    <scope>NUCLEOTIDE SEQUENCE [LARGE SCALE GENOMIC DNA]</scope>
</reference>
<evidence type="ECO:0000313" key="1">
    <source>
        <dbReference type="EMBL" id="GBN31785.1"/>
    </source>
</evidence>
<name>A0A4Y2MXG6_ARAVE</name>
<evidence type="ECO:0000313" key="2">
    <source>
        <dbReference type="Proteomes" id="UP000499080"/>
    </source>
</evidence>
<organism evidence="1 2">
    <name type="scientific">Araneus ventricosus</name>
    <name type="common">Orbweaver spider</name>
    <name type="synonym">Epeira ventricosa</name>
    <dbReference type="NCBI Taxonomy" id="182803"/>
    <lineage>
        <taxon>Eukaryota</taxon>
        <taxon>Metazoa</taxon>
        <taxon>Ecdysozoa</taxon>
        <taxon>Arthropoda</taxon>
        <taxon>Chelicerata</taxon>
        <taxon>Arachnida</taxon>
        <taxon>Araneae</taxon>
        <taxon>Araneomorphae</taxon>
        <taxon>Entelegynae</taxon>
        <taxon>Araneoidea</taxon>
        <taxon>Araneidae</taxon>
        <taxon>Araneus</taxon>
    </lineage>
</organism>
<dbReference type="Proteomes" id="UP000499080">
    <property type="component" value="Unassembled WGS sequence"/>
</dbReference>
<dbReference type="EMBL" id="BGPR01008133">
    <property type="protein sequence ID" value="GBN31785.1"/>
    <property type="molecule type" value="Genomic_DNA"/>
</dbReference>
<sequence length="107" mass="12019">MPFGPLNPIDTTYGQFVDNYTHPRKSLYSVPSGPIARGSGQFNGNKDRCEVNHDSLREHGMLPSTYTHATCMEPFGFRAREYTVALMLMSVRVHLSSIIQKRSKVDG</sequence>
<comment type="caution">
    <text evidence="1">The sequence shown here is derived from an EMBL/GenBank/DDBJ whole genome shotgun (WGS) entry which is preliminary data.</text>
</comment>
<accession>A0A4Y2MXG6</accession>
<protein>
    <submittedName>
        <fullName evidence="1">Uncharacterized protein</fullName>
    </submittedName>
</protein>
<keyword evidence="2" id="KW-1185">Reference proteome</keyword>
<dbReference type="AlphaFoldDB" id="A0A4Y2MXG6"/>
<gene>
    <name evidence="1" type="ORF">AVEN_61649_1</name>
</gene>